<protein>
    <submittedName>
        <fullName evidence="4">Unannotated protein</fullName>
    </submittedName>
</protein>
<dbReference type="Gene3D" id="3.40.109.10">
    <property type="entry name" value="NADH Oxidase"/>
    <property type="match status" value="1"/>
</dbReference>
<reference evidence="4" key="1">
    <citation type="submission" date="2020-05" db="EMBL/GenBank/DDBJ databases">
        <authorList>
            <person name="Chiriac C."/>
            <person name="Salcher M."/>
            <person name="Ghai R."/>
            <person name="Kavagutti S V."/>
        </authorList>
    </citation>
    <scope>NUCLEOTIDE SEQUENCE</scope>
</reference>
<proteinExistence type="inferred from homology"/>
<dbReference type="SUPFAM" id="SSF55469">
    <property type="entry name" value="FMN-dependent nitroreductase-like"/>
    <property type="match status" value="1"/>
</dbReference>
<name>A0A6J7XUG7_9ZZZZ</name>
<gene>
    <name evidence="4" type="ORF">UFOPK3554_01173</name>
</gene>
<dbReference type="GO" id="GO:0016491">
    <property type="term" value="F:oxidoreductase activity"/>
    <property type="evidence" value="ECO:0007669"/>
    <property type="project" value="UniProtKB-KW"/>
</dbReference>
<dbReference type="CDD" id="cd02138">
    <property type="entry name" value="TdsD-like"/>
    <property type="match status" value="1"/>
</dbReference>
<evidence type="ECO:0000313" key="4">
    <source>
        <dbReference type="EMBL" id="CAB5240994.1"/>
    </source>
</evidence>
<dbReference type="PANTHER" id="PTHR43673">
    <property type="entry name" value="NAD(P)H NITROREDUCTASE YDGI-RELATED"/>
    <property type="match status" value="1"/>
</dbReference>
<feature type="domain" description="Nitroreductase" evidence="3">
    <location>
        <begin position="15"/>
        <end position="72"/>
    </location>
</feature>
<dbReference type="InterPro" id="IPR029479">
    <property type="entry name" value="Nitroreductase"/>
</dbReference>
<feature type="domain" description="Nitroreductase" evidence="3">
    <location>
        <begin position="84"/>
        <end position="157"/>
    </location>
</feature>
<evidence type="ECO:0000259" key="3">
    <source>
        <dbReference type="Pfam" id="PF00881"/>
    </source>
</evidence>
<sequence length="189" mass="20793">MNKSAQTSVPINPLISNRWSPRSFDLDKEVNHDDLLAILEAGRWAPSANNLQPWKFTVGVRGDEVFEKIASTLADFNKLWAPNSSAMILISAEVMKSDGSPIHTALYDAGIAASLMTMEATSRGLHTHQMAGFDRTAMKEAFDLGKNFRHVAVLVIGTLAPADLLTDALKERETAERSRKSLSQISNFH</sequence>
<dbReference type="EMBL" id="CAFBSG010000023">
    <property type="protein sequence ID" value="CAB5240994.1"/>
    <property type="molecule type" value="Genomic_DNA"/>
</dbReference>
<organism evidence="4">
    <name type="scientific">freshwater metagenome</name>
    <dbReference type="NCBI Taxonomy" id="449393"/>
    <lineage>
        <taxon>unclassified sequences</taxon>
        <taxon>metagenomes</taxon>
        <taxon>ecological metagenomes</taxon>
    </lineage>
</organism>
<comment type="similarity">
    <text evidence="1">Belongs to the nitroreductase family.</text>
</comment>
<evidence type="ECO:0000256" key="2">
    <source>
        <dbReference type="ARBA" id="ARBA00023002"/>
    </source>
</evidence>
<dbReference type="PANTHER" id="PTHR43673:SF10">
    <property type="entry name" value="NADH DEHYDROGENASE_NAD(P)H NITROREDUCTASE XCC3605-RELATED"/>
    <property type="match status" value="1"/>
</dbReference>
<dbReference type="Pfam" id="PF00881">
    <property type="entry name" value="Nitroreductase"/>
    <property type="match status" value="2"/>
</dbReference>
<dbReference type="InterPro" id="IPR000415">
    <property type="entry name" value="Nitroreductase-like"/>
</dbReference>
<keyword evidence="2" id="KW-0560">Oxidoreductase</keyword>
<evidence type="ECO:0000256" key="1">
    <source>
        <dbReference type="ARBA" id="ARBA00007118"/>
    </source>
</evidence>
<dbReference type="AlphaFoldDB" id="A0A6J7XUG7"/>
<accession>A0A6J7XUG7</accession>